<dbReference type="PANTHER" id="PTHR14217:SF20">
    <property type="entry name" value="INOSITOL-TETRAKISPHOSPHATE 1-KINASE"/>
    <property type="match status" value="1"/>
</dbReference>
<evidence type="ECO:0000256" key="8">
    <source>
        <dbReference type="ARBA" id="ARBA00022777"/>
    </source>
</evidence>
<evidence type="ECO:0000313" key="13">
    <source>
        <dbReference type="Proteomes" id="UP000594638"/>
    </source>
</evidence>
<keyword evidence="8" id="KW-0418">Kinase</keyword>
<keyword evidence="5" id="KW-0808">Transferase</keyword>
<dbReference type="Pfam" id="PF05770">
    <property type="entry name" value="Ins134_P3_kin"/>
    <property type="match status" value="1"/>
</dbReference>
<evidence type="ECO:0000313" key="12">
    <source>
        <dbReference type="EMBL" id="CAA2999466.1"/>
    </source>
</evidence>
<dbReference type="PANTHER" id="PTHR14217">
    <property type="entry name" value="INOSITOL-TETRAKISPHOSPHATE 1-KINASE"/>
    <property type="match status" value="1"/>
</dbReference>
<keyword evidence="13" id="KW-1185">Reference proteome</keyword>
<evidence type="ECO:0000256" key="7">
    <source>
        <dbReference type="ARBA" id="ARBA00022741"/>
    </source>
</evidence>
<dbReference type="InterPro" id="IPR040464">
    <property type="entry name" value="InsP(3)kin_ATP-grasp"/>
</dbReference>
<comment type="cofactor">
    <cofactor evidence="1">
        <name>Mg(2+)</name>
        <dbReference type="ChEBI" id="CHEBI:18420"/>
    </cofactor>
</comment>
<proteinExistence type="inferred from homology"/>
<dbReference type="GO" id="GO:0000287">
    <property type="term" value="F:magnesium ion binding"/>
    <property type="evidence" value="ECO:0007669"/>
    <property type="project" value="InterPro"/>
</dbReference>
<comment type="subunit">
    <text evidence="3">Monomer.</text>
</comment>
<gene>
    <name evidence="12" type="ORF">OLEA9_A115584</name>
</gene>
<dbReference type="GO" id="GO:0005524">
    <property type="term" value="F:ATP binding"/>
    <property type="evidence" value="ECO:0007669"/>
    <property type="project" value="UniProtKB-KW"/>
</dbReference>
<feature type="domain" description="Inositol 1,3,4-trisphosphate 5/6-kinase ATP-grasp" evidence="11">
    <location>
        <begin position="53"/>
        <end position="100"/>
    </location>
</feature>
<protein>
    <recommendedName>
        <fullName evidence="4">inositol-1,3,4-trisphosphate 5/6-kinase</fullName>
        <ecNumber evidence="4">2.7.1.159</ecNumber>
    </recommendedName>
</protein>
<evidence type="ECO:0000256" key="3">
    <source>
        <dbReference type="ARBA" id="ARBA00011245"/>
    </source>
</evidence>
<dbReference type="OrthoDB" id="25308at2759"/>
<evidence type="ECO:0000256" key="1">
    <source>
        <dbReference type="ARBA" id="ARBA00001946"/>
    </source>
</evidence>
<organism evidence="12 13">
    <name type="scientific">Olea europaea subsp. europaea</name>
    <dbReference type="NCBI Taxonomy" id="158383"/>
    <lineage>
        <taxon>Eukaryota</taxon>
        <taxon>Viridiplantae</taxon>
        <taxon>Streptophyta</taxon>
        <taxon>Embryophyta</taxon>
        <taxon>Tracheophyta</taxon>
        <taxon>Spermatophyta</taxon>
        <taxon>Magnoliopsida</taxon>
        <taxon>eudicotyledons</taxon>
        <taxon>Gunneridae</taxon>
        <taxon>Pentapetalae</taxon>
        <taxon>asterids</taxon>
        <taxon>lamiids</taxon>
        <taxon>Lamiales</taxon>
        <taxon>Oleaceae</taxon>
        <taxon>Oleeae</taxon>
        <taxon>Olea</taxon>
    </lineage>
</organism>
<keyword evidence="9" id="KW-0067">ATP-binding</keyword>
<accession>A0A8S0T4W2</accession>
<dbReference type="Gene3D" id="3.30.470.20">
    <property type="entry name" value="ATP-grasp fold, B domain"/>
    <property type="match status" value="1"/>
</dbReference>
<dbReference type="Proteomes" id="UP000594638">
    <property type="component" value="Unassembled WGS sequence"/>
</dbReference>
<name>A0A8S0T4W2_OLEEU</name>
<sequence length="109" mass="12277">MKLHFIATSTKFKAQKTTARILFPDPDVIVVDLLDSIDRLPNQITMIQESEISIGIPKQIFVENPAFFYETEGLKFPVILKPLVANRSVDSHQMALVFNEGLKGYISVV</sequence>
<keyword evidence="7" id="KW-0547">Nucleotide-binding</keyword>
<dbReference type="GO" id="GO:0052725">
    <property type="term" value="F:inositol-1,3,4-trisphosphate 6-kinase activity"/>
    <property type="evidence" value="ECO:0007669"/>
    <property type="project" value="InterPro"/>
</dbReference>
<dbReference type="AlphaFoldDB" id="A0A8S0T4W2"/>
<evidence type="ECO:0000256" key="4">
    <source>
        <dbReference type="ARBA" id="ARBA00012017"/>
    </source>
</evidence>
<dbReference type="GO" id="GO:0052726">
    <property type="term" value="F:inositol-1,3,4-trisphosphate 5-kinase activity"/>
    <property type="evidence" value="ECO:0007669"/>
    <property type="project" value="InterPro"/>
</dbReference>
<evidence type="ECO:0000256" key="5">
    <source>
        <dbReference type="ARBA" id="ARBA00022679"/>
    </source>
</evidence>
<dbReference type="EC" id="2.7.1.159" evidence="4"/>
<dbReference type="Gramene" id="OE9A115584T1">
    <property type="protein sequence ID" value="OE9A115584C1"/>
    <property type="gene ID" value="OE9A115584"/>
</dbReference>
<evidence type="ECO:0000259" key="11">
    <source>
        <dbReference type="Pfam" id="PF05770"/>
    </source>
</evidence>
<comment type="caution">
    <text evidence="12">The sequence shown here is derived from an EMBL/GenBank/DDBJ whole genome shotgun (WGS) entry which is preliminary data.</text>
</comment>
<dbReference type="GO" id="GO:0047325">
    <property type="term" value="F:inositol-3,4,5,6-tetrakisphosphate 1-kinase activity"/>
    <property type="evidence" value="ECO:0007669"/>
    <property type="project" value="InterPro"/>
</dbReference>
<comment type="similarity">
    <text evidence="2">Belongs to the ITPK1 family.</text>
</comment>
<evidence type="ECO:0000256" key="10">
    <source>
        <dbReference type="ARBA" id="ARBA00022842"/>
    </source>
</evidence>
<dbReference type="GO" id="GO:0032957">
    <property type="term" value="P:inositol trisphosphate metabolic process"/>
    <property type="evidence" value="ECO:0007669"/>
    <property type="project" value="InterPro"/>
</dbReference>
<reference evidence="12 13" key="1">
    <citation type="submission" date="2019-12" db="EMBL/GenBank/DDBJ databases">
        <authorList>
            <person name="Alioto T."/>
            <person name="Alioto T."/>
            <person name="Gomez Garrido J."/>
        </authorList>
    </citation>
    <scope>NUCLEOTIDE SEQUENCE [LARGE SCALE GENOMIC DNA]</scope>
</reference>
<dbReference type="GO" id="GO:0005737">
    <property type="term" value="C:cytoplasm"/>
    <property type="evidence" value="ECO:0007669"/>
    <property type="project" value="TreeGrafter"/>
</dbReference>
<evidence type="ECO:0000256" key="2">
    <source>
        <dbReference type="ARBA" id="ARBA00009601"/>
    </source>
</evidence>
<evidence type="ECO:0000256" key="6">
    <source>
        <dbReference type="ARBA" id="ARBA00022723"/>
    </source>
</evidence>
<evidence type="ECO:0000256" key="9">
    <source>
        <dbReference type="ARBA" id="ARBA00022840"/>
    </source>
</evidence>
<keyword evidence="6" id="KW-0479">Metal-binding</keyword>
<dbReference type="InterPro" id="IPR008656">
    <property type="entry name" value="Inositol_tetrakis-P_1-kinase"/>
</dbReference>
<dbReference type="EMBL" id="CACTIH010005634">
    <property type="protein sequence ID" value="CAA2999466.1"/>
    <property type="molecule type" value="Genomic_DNA"/>
</dbReference>
<keyword evidence="10" id="KW-0460">Magnesium</keyword>